<dbReference type="Gene3D" id="3.30.230.10">
    <property type="match status" value="1"/>
</dbReference>
<evidence type="ECO:0000259" key="8">
    <source>
        <dbReference type="Pfam" id="PF18376"/>
    </source>
</evidence>
<dbReference type="Pfam" id="PF22700">
    <property type="entry name" value="MVD-like_N"/>
    <property type="match status" value="1"/>
</dbReference>
<organism evidence="10 11">
    <name type="scientific">Candidatus Roizmanbacteria bacterium RIFCSPLOWO2_01_FULL_37_12</name>
    <dbReference type="NCBI Taxonomy" id="1802056"/>
    <lineage>
        <taxon>Bacteria</taxon>
        <taxon>Candidatus Roizmaniibacteriota</taxon>
    </lineage>
</organism>
<dbReference type="SUPFAM" id="SSF54211">
    <property type="entry name" value="Ribosomal protein S5 domain 2-like"/>
    <property type="match status" value="1"/>
</dbReference>
<dbReference type="InterPro" id="IPR005935">
    <property type="entry name" value="Mev_decarb"/>
</dbReference>
<dbReference type="NCBIfam" id="TIGR01240">
    <property type="entry name" value="mevDPdecarb"/>
    <property type="match status" value="1"/>
</dbReference>
<dbReference type="PIRSF" id="PIRSF015950">
    <property type="entry name" value="Mev_P_decrbx"/>
    <property type="match status" value="1"/>
</dbReference>
<evidence type="ECO:0000313" key="11">
    <source>
        <dbReference type="Proteomes" id="UP000177698"/>
    </source>
</evidence>
<dbReference type="InterPro" id="IPR053859">
    <property type="entry name" value="MVD-like_N"/>
</dbReference>
<proteinExistence type="inferred from homology"/>
<dbReference type="GO" id="GO:0019287">
    <property type="term" value="P:isopentenyl diphosphate biosynthetic process, mevalonate pathway"/>
    <property type="evidence" value="ECO:0007669"/>
    <property type="project" value="InterPro"/>
</dbReference>
<feature type="domain" description="Mvd1 C-terminal" evidence="8">
    <location>
        <begin position="176"/>
        <end position="303"/>
    </location>
</feature>
<dbReference type="PANTHER" id="PTHR10977:SF3">
    <property type="entry name" value="DIPHOSPHOMEVALONATE DECARBOXYLASE"/>
    <property type="match status" value="1"/>
</dbReference>
<dbReference type="Proteomes" id="UP000177698">
    <property type="component" value="Unassembled WGS sequence"/>
</dbReference>
<name>A0A1F7IEA0_9BACT</name>
<comment type="caution">
    <text evidence="10">The sequence shown here is derived from an EMBL/GenBank/DDBJ whole genome shotgun (WGS) entry which is preliminary data.</text>
</comment>
<evidence type="ECO:0000256" key="1">
    <source>
        <dbReference type="ARBA" id="ARBA00008831"/>
    </source>
</evidence>
<dbReference type="PANTHER" id="PTHR10977">
    <property type="entry name" value="DIPHOSPHOMEVALONATE DECARBOXYLASE"/>
    <property type="match status" value="1"/>
</dbReference>
<dbReference type="EMBL" id="MGAG01000010">
    <property type="protein sequence ID" value="OGK41699.1"/>
    <property type="molecule type" value="Genomic_DNA"/>
</dbReference>
<protein>
    <recommendedName>
        <fullName evidence="2">diphosphomevalonate decarboxylase</fullName>
        <ecNumber evidence="2">4.1.1.33</ecNumber>
    </recommendedName>
</protein>
<dbReference type="AlphaFoldDB" id="A0A1F7IEA0"/>
<dbReference type="GO" id="GO:0005524">
    <property type="term" value="F:ATP binding"/>
    <property type="evidence" value="ECO:0007669"/>
    <property type="project" value="UniProtKB-KW"/>
</dbReference>
<evidence type="ECO:0000313" key="10">
    <source>
        <dbReference type="EMBL" id="OGK41699.1"/>
    </source>
</evidence>
<keyword evidence="4" id="KW-0547">Nucleotide-binding</keyword>
<evidence type="ECO:0000256" key="4">
    <source>
        <dbReference type="ARBA" id="ARBA00022741"/>
    </source>
</evidence>
<dbReference type="SUPFAM" id="SSF55060">
    <property type="entry name" value="GHMP Kinase, C-terminal domain"/>
    <property type="match status" value="1"/>
</dbReference>
<dbReference type="STRING" id="1802056.A2954_07525"/>
<dbReference type="InterPro" id="IPR036554">
    <property type="entry name" value="GHMP_kinase_C_sf"/>
</dbReference>
<dbReference type="FunFam" id="3.30.230.10:FF:000072">
    <property type="entry name" value="Diphosphomevalonate decarboxylase"/>
    <property type="match status" value="1"/>
</dbReference>
<keyword evidence="7" id="KW-0456">Lyase</keyword>
<dbReference type="InterPro" id="IPR014721">
    <property type="entry name" value="Ribsml_uS5_D2-typ_fold_subgr"/>
</dbReference>
<keyword evidence="6" id="KW-0443">Lipid metabolism</keyword>
<evidence type="ECO:0000256" key="5">
    <source>
        <dbReference type="ARBA" id="ARBA00022840"/>
    </source>
</evidence>
<evidence type="ECO:0000256" key="3">
    <source>
        <dbReference type="ARBA" id="ARBA00022516"/>
    </source>
</evidence>
<gene>
    <name evidence="10" type="ORF">A2954_07525</name>
</gene>
<reference evidence="10 11" key="1">
    <citation type="journal article" date="2016" name="Nat. Commun.">
        <title>Thousands of microbial genomes shed light on interconnected biogeochemical processes in an aquifer system.</title>
        <authorList>
            <person name="Anantharaman K."/>
            <person name="Brown C.T."/>
            <person name="Hug L.A."/>
            <person name="Sharon I."/>
            <person name="Castelle C.J."/>
            <person name="Probst A.J."/>
            <person name="Thomas B.C."/>
            <person name="Singh A."/>
            <person name="Wilkins M.J."/>
            <person name="Karaoz U."/>
            <person name="Brodie E.L."/>
            <person name="Williams K.H."/>
            <person name="Hubbard S.S."/>
            <person name="Banfield J.F."/>
        </authorList>
    </citation>
    <scope>NUCLEOTIDE SEQUENCE [LARGE SCALE GENOMIC DNA]</scope>
</reference>
<dbReference type="GO" id="GO:0004163">
    <property type="term" value="F:diphosphomevalonate decarboxylase activity"/>
    <property type="evidence" value="ECO:0007669"/>
    <property type="project" value="UniProtKB-EC"/>
</dbReference>
<dbReference type="EC" id="4.1.1.33" evidence="2"/>
<evidence type="ECO:0000256" key="6">
    <source>
        <dbReference type="ARBA" id="ARBA00023098"/>
    </source>
</evidence>
<evidence type="ECO:0000259" key="9">
    <source>
        <dbReference type="Pfam" id="PF22700"/>
    </source>
</evidence>
<accession>A0A1F7IEA0</accession>
<keyword evidence="3" id="KW-0444">Lipid biosynthesis</keyword>
<evidence type="ECO:0000256" key="2">
    <source>
        <dbReference type="ARBA" id="ARBA00012296"/>
    </source>
</evidence>
<dbReference type="InterPro" id="IPR041431">
    <property type="entry name" value="Mvd1_C"/>
</dbReference>
<dbReference type="Pfam" id="PF18376">
    <property type="entry name" value="MDD_C"/>
    <property type="match status" value="1"/>
</dbReference>
<feature type="domain" description="Diphosphomevalonate decarboxylase-like N-terminal" evidence="9">
    <location>
        <begin position="7"/>
        <end position="163"/>
    </location>
</feature>
<dbReference type="Gene3D" id="3.30.70.890">
    <property type="entry name" value="GHMP kinase, C-terminal domain"/>
    <property type="match status" value="1"/>
</dbReference>
<dbReference type="InterPro" id="IPR029765">
    <property type="entry name" value="Mev_diP_decarb"/>
</dbReference>
<dbReference type="InterPro" id="IPR020568">
    <property type="entry name" value="Ribosomal_Su5_D2-typ_SF"/>
</dbReference>
<evidence type="ECO:0000256" key="7">
    <source>
        <dbReference type="ARBA" id="ARBA00023239"/>
    </source>
</evidence>
<dbReference type="GO" id="GO:0005829">
    <property type="term" value="C:cytosol"/>
    <property type="evidence" value="ECO:0007669"/>
    <property type="project" value="InterPro"/>
</dbReference>
<comment type="similarity">
    <text evidence="1">Belongs to the diphosphomevalonate decarboxylase family.</text>
</comment>
<keyword evidence="5" id="KW-0067">ATP-binding</keyword>
<sequence>MKATAVAPSNIAFIKYWGKKVEKLRIPSNGSVSVNLSNLLTTTTVEFSPKLKKDIIFYNKKIVGEGRTHKRVIAHLNRIRNLAKINYKAKTITQTNFPDSVGLASSASGYAALTVAASNAAGLKLSEKDLTILARVASGSACRSIPDGFVEWLEGNSHESSYALSIFPPDYWKLTIVVVVVGREKKQVSSTQGHRVVKESPFFKSRLKNIKKKITDVKKFIKEKNFAKFGHLVEREALELHALTLTSNPPIIYWQPETVRLMNLIQIWKQEGLEIYFSIDAGPNLFLFSKENDTNDLLKKLRDNKFNDFILNKPASGARLIKNDLS</sequence>